<dbReference type="PROSITE" id="PS50850">
    <property type="entry name" value="MFS"/>
    <property type="match status" value="1"/>
</dbReference>
<keyword evidence="4 9" id="KW-1133">Transmembrane helix</keyword>
<dbReference type="InterPro" id="IPR036259">
    <property type="entry name" value="MFS_trans_sf"/>
</dbReference>
<keyword evidence="2" id="KW-1003">Cell membrane</keyword>
<dbReference type="Proteomes" id="UP001516400">
    <property type="component" value="Unassembled WGS sequence"/>
</dbReference>
<evidence type="ECO:0000256" key="8">
    <source>
        <dbReference type="RuleBase" id="RU003346"/>
    </source>
</evidence>
<evidence type="ECO:0000256" key="3">
    <source>
        <dbReference type="ARBA" id="ARBA00022692"/>
    </source>
</evidence>
<feature type="transmembrane region" description="Helical" evidence="9">
    <location>
        <begin position="346"/>
        <end position="368"/>
    </location>
</feature>
<feature type="transmembrane region" description="Helical" evidence="9">
    <location>
        <begin position="320"/>
        <end position="339"/>
    </location>
</feature>
<comment type="subcellular location">
    <subcellularLocation>
        <location evidence="1">Cell membrane</location>
        <topology evidence="1">Multi-pass membrane protein</topology>
    </subcellularLocation>
</comment>
<dbReference type="FunFam" id="1.20.1250.20:FF:000055">
    <property type="entry name" value="Facilitated trehalose transporter Tret1-2 homolog"/>
    <property type="match status" value="1"/>
</dbReference>
<evidence type="ECO:0000256" key="4">
    <source>
        <dbReference type="ARBA" id="ARBA00022989"/>
    </source>
</evidence>
<keyword evidence="6" id="KW-0325">Glycoprotein</keyword>
<evidence type="ECO:0000256" key="9">
    <source>
        <dbReference type="SAM" id="Phobius"/>
    </source>
</evidence>
<dbReference type="EMBL" id="JABFTP020000021">
    <property type="protein sequence ID" value="KAL3267990.1"/>
    <property type="molecule type" value="Genomic_DNA"/>
</dbReference>
<evidence type="ECO:0000256" key="2">
    <source>
        <dbReference type="ARBA" id="ARBA00022475"/>
    </source>
</evidence>
<evidence type="ECO:0000259" key="10">
    <source>
        <dbReference type="PROSITE" id="PS50850"/>
    </source>
</evidence>
<dbReference type="InterPro" id="IPR050549">
    <property type="entry name" value="MFS_Trehalose_Transporter"/>
</dbReference>
<dbReference type="PROSITE" id="PS00217">
    <property type="entry name" value="SUGAR_TRANSPORT_2"/>
    <property type="match status" value="1"/>
</dbReference>
<keyword evidence="3 9" id="KW-0812">Transmembrane</keyword>
<evidence type="ECO:0000256" key="6">
    <source>
        <dbReference type="ARBA" id="ARBA00023180"/>
    </source>
</evidence>
<organism evidence="11 12">
    <name type="scientific">Cryptolaemus montrouzieri</name>
    <dbReference type="NCBI Taxonomy" id="559131"/>
    <lineage>
        <taxon>Eukaryota</taxon>
        <taxon>Metazoa</taxon>
        <taxon>Ecdysozoa</taxon>
        <taxon>Arthropoda</taxon>
        <taxon>Hexapoda</taxon>
        <taxon>Insecta</taxon>
        <taxon>Pterygota</taxon>
        <taxon>Neoptera</taxon>
        <taxon>Endopterygota</taxon>
        <taxon>Coleoptera</taxon>
        <taxon>Polyphaga</taxon>
        <taxon>Cucujiformia</taxon>
        <taxon>Coccinelloidea</taxon>
        <taxon>Coccinellidae</taxon>
        <taxon>Scymninae</taxon>
        <taxon>Scymnini</taxon>
        <taxon>Cryptolaemus</taxon>
    </lineage>
</organism>
<feature type="domain" description="Major facilitator superfamily (MFS) profile" evidence="10">
    <location>
        <begin position="23"/>
        <end position="471"/>
    </location>
</feature>
<feature type="transmembrane region" description="Helical" evidence="9">
    <location>
        <begin position="196"/>
        <end position="217"/>
    </location>
</feature>
<feature type="transmembrane region" description="Helical" evidence="9">
    <location>
        <begin position="85"/>
        <end position="106"/>
    </location>
</feature>
<evidence type="ECO:0000313" key="12">
    <source>
        <dbReference type="Proteomes" id="UP001516400"/>
    </source>
</evidence>
<feature type="transmembrane region" description="Helical" evidence="9">
    <location>
        <begin position="448"/>
        <end position="467"/>
    </location>
</feature>
<keyword evidence="5 9" id="KW-0472">Membrane</keyword>
<dbReference type="InterPro" id="IPR005829">
    <property type="entry name" value="Sugar_transporter_CS"/>
</dbReference>
<dbReference type="PROSITE" id="PS00216">
    <property type="entry name" value="SUGAR_TRANSPORT_1"/>
    <property type="match status" value="1"/>
</dbReference>
<evidence type="ECO:0000256" key="7">
    <source>
        <dbReference type="ARBA" id="ARBA00024348"/>
    </source>
</evidence>
<evidence type="ECO:0000256" key="5">
    <source>
        <dbReference type="ARBA" id="ARBA00023136"/>
    </source>
</evidence>
<dbReference type="GO" id="GO:0005886">
    <property type="term" value="C:plasma membrane"/>
    <property type="evidence" value="ECO:0007669"/>
    <property type="project" value="UniProtKB-SubCell"/>
</dbReference>
<proteinExistence type="inferred from homology"/>
<sequence>MEKENEASTPINKVNFGKSDRTYQYLATISVCFAAVGAGTVLAWSSPALTELASSNGLNSNNVTAIDNSTIQNGSTIVLTKKEEALLGSILNLGALMFAIPVGYIADKFGRKMAIYSSAVTFLLGWLFIVIANNLEILLLGRFFGGMGLGAICVVFPMYVGEIAEHSIRATLSSYFQIFLSNGILLTFVIGALTDYVTMSVILSIFPLLLLVTFPFMPESHVHLAKIGKIKQAEKNLARFRGNKRNYDIQGEMEVIKAEINKGSESSSCSDIIMKKSSRRALTAVLGLLAFQQFCGINAITFYTEQIFEAAHTNVDPSTGAIVMSVLQCIGGFLAASVVERAGRKYFLILSSVGMLMGLFGLGMFFHFEKLNIRTSYFGFLPVCCAVMFIVAFTMGYGTVPYMLMHEMLSPEIRGIGSGMGIVLAWLSSFIVTYYFPISVVALGNYLTFYILAVINALAIVFAVIFVPETRGKSLLEIQELLEN</sequence>
<dbReference type="Gene3D" id="1.20.1250.20">
    <property type="entry name" value="MFS general substrate transporter like domains"/>
    <property type="match status" value="1"/>
</dbReference>
<feature type="transmembrane region" description="Helical" evidence="9">
    <location>
        <begin position="416"/>
        <end position="436"/>
    </location>
</feature>
<dbReference type="InterPro" id="IPR003663">
    <property type="entry name" value="Sugar/inositol_transpt"/>
</dbReference>
<dbReference type="SUPFAM" id="SSF103473">
    <property type="entry name" value="MFS general substrate transporter"/>
    <property type="match status" value="1"/>
</dbReference>
<evidence type="ECO:0000313" key="11">
    <source>
        <dbReference type="EMBL" id="KAL3267990.1"/>
    </source>
</evidence>
<dbReference type="NCBIfam" id="TIGR00879">
    <property type="entry name" value="SP"/>
    <property type="match status" value="1"/>
</dbReference>
<protein>
    <recommendedName>
        <fullName evidence="10">Major facilitator superfamily (MFS) profile domain-containing protein</fullName>
    </recommendedName>
</protein>
<dbReference type="AlphaFoldDB" id="A0ABD2MNN2"/>
<gene>
    <name evidence="11" type="ORF">HHI36_007124</name>
</gene>
<dbReference type="PANTHER" id="PTHR48021:SF86">
    <property type="entry name" value="FACILITATED TREHALOSE TRANSPORTER TRET1-1-LIKE PROTEIN"/>
    <property type="match status" value="1"/>
</dbReference>
<dbReference type="InterPro" id="IPR020846">
    <property type="entry name" value="MFS_dom"/>
</dbReference>
<dbReference type="CDD" id="cd17358">
    <property type="entry name" value="MFS_GLUT6_8_Class3_like"/>
    <property type="match status" value="1"/>
</dbReference>
<accession>A0ABD2MNN2</accession>
<feature type="transmembrane region" description="Helical" evidence="9">
    <location>
        <begin position="380"/>
        <end position="404"/>
    </location>
</feature>
<feature type="transmembrane region" description="Helical" evidence="9">
    <location>
        <begin position="281"/>
        <end position="300"/>
    </location>
</feature>
<keyword evidence="12" id="KW-1185">Reference proteome</keyword>
<name>A0ABD2MNN2_9CUCU</name>
<feature type="transmembrane region" description="Helical" evidence="9">
    <location>
        <begin position="113"/>
        <end position="131"/>
    </location>
</feature>
<reference evidence="11 12" key="1">
    <citation type="journal article" date="2021" name="BMC Biol.">
        <title>Horizontally acquired antibacterial genes associated with adaptive radiation of ladybird beetles.</title>
        <authorList>
            <person name="Li H.S."/>
            <person name="Tang X.F."/>
            <person name="Huang Y.H."/>
            <person name="Xu Z.Y."/>
            <person name="Chen M.L."/>
            <person name="Du X.Y."/>
            <person name="Qiu B.Y."/>
            <person name="Chen P.T."/>
            <person name="Zhang W."/>
            <person name="Slipinski A."/>
            <person name="Escalona H.E."/>
            <person name="Waterhouse R.M."/>
            <person name="Zwick A."/>
            <person name="Pang H."/>
        </authorList>
    </citation>
    <scope>NUCLEOTIDE SEQUENCE [LARGE SCALE GENOMIC DNA]</scope>
    <source>
        <strain evidence="11">SYSU2018</strain>
    </source>
</reference>
<keyword evidence="8" id="KW-0813">Transport</keyword>
<dbReference type="InterPro" id="IPR044775">
    <property type="entry name" value="MFS_ERD6/Tret1-like"/>
</dbReference>
<evidence type="ECO:0000256" key="1">
    <source>
        <dbReference type="ARBA" id="ARBA00004651"/>
    </source>
</evidence>
<dbReference type="PANTHER" id="PTHR48021">
    <property type="match status" value="1"/>
</dbReference>
<feature type="transmembrane region" description="Helical" evidence="9">
    <location>
        <begin position="137"/>
        <end position="160"/>
    </location>
</feature>
<feature type="transmembrane region" description="Helical" evidence="9">
    <location>
        <begin position="172"/>
        <end position="190"/>
    </location>
</feature>
<comment type="similarity">
    <text evidence="7">Belongs to the major facilitator superfamily. Sugar transporter (TC 2.A.1.1) family. Trehalose transporter subfamily.</text>
</comment>
<feature type="transmembrane region" description="Helical" evidence="9">
    <location>
        <begin position="23"/>
        <end position="44"/>
    </location>
</feature>
<dbReference type="InterPro" id="IPR005828">
    <property type="entry name" value="MFS_sugar_transport-like"/>
</dbReference>
<dbReference type="Pfam" id="PF00083">
    <property type="entry name" value="Sugar_tr"/>
    <property type="match status" value="1"/>
</dbReference>
<comment type="caution">
    <text evidence="11">The sequence shown here is derived from an EMBL/GenBank/DDBJ whole genome shotgun (WGS) entry which is preliminary data.</text>
</comment>